<evidence type="ECO:0000256" key="1">
    <source>
        <dbReference type="ARBA" id="ARBA00002056"/>
    </source>
</evidence>
<evidence type="ECO:0000313" key="11">
    <source>
        <dbReference type="EMBL" id="RTY39079.1"/>
    </source>
</evidence>
<proteinExistence type="predicted"/>
<name>A0A432AVR8_CHLPH</name>
<dbReference type="GO" id="GO:0009245">
    <property type="term" value="P:lipid A biosynthetic process"/>
    <property type="evidence" value="ECO:0007669"/>
    <property type="project" value="UniProtKB-UniRule"/>
</dbReference>
<gene>
    <name evidence="11" type="ORF">EKD02_03000</name>
</gene>
<evidence type="ECO:0000256" key="3">
    <source>
        <dbReference type="ARBA" id="ARBA00020902"/>
    </source>
</evidence>
<reference evidence="11 12" key="1">
    <citation type="submission" date="2018-12" db="EMBL/GenBank/DDBJ databases">
        <authorList>
            <person name="Lunina O.N."/>
            <person name="Grouzdev D.S."/>
            <person name="Gorlenko V.M."/>
            <person name="Savvichev A.S."/>
        </authorList>
    </citation>
    <scope>NUCLEOTIDE SEQUENCE [LARGE SCALE GENOMIC DNA]</scope>
    <source>
        <strain evidence="11 12">BrKhr-17</strain>
    </source>
</reference>
<dbReference type="Pfam" id="PF02684">
    <property type="entry name" value="LpxB"/>
    <property type="match status" value="1"/>
</dbReference>
<dbReference type="GO" id="GO:0005543">
    <property type="term" value="F:phospholipid binding"/>
    <property type="evidence" value="ECO:0007669"/>
    <property type="project" value="TreeGrafter"/>
</dbReference>
<evidence type="ECO:0000256" key="7">
    <source>
        <dbReference type="ARBA" id="ARBA00022679"/>
    </source>
</evidence>
<evidence type="ECO:0000256" key="9">
    <source>
        <dbReference type="ARBA" id="ARBA00048975"/>
    </source>
</evidence>
<dbReference type="PANTHER" id="PTHR30372">
    <property type="entry name" value="LIPID-A-DISACCHARIDE SYNTHASE"/>
    <property type="match status" value="1"/>
</dbReference>
<dbReference type="AlphaFoldDB" id="A0A432AVR8"/>
<dbReference type="Proteomes" id="UP000279908">
    <property type="component" value="Unassembled WGS sequence"/>
</dbReference>
<dbReference type="SUPFAM" id="SSF53756">
    <property type="entry name" value="UDP-Glycosyltransferase/glycogen phosphorylase"/>
    <property type="match status" value="1"/>
</dbReference>
<keyword evidence="5" id="KW-0441">Lipid A biosynthesis</keyword>
<evidence type="ECO:0000256" key="2">
    <source>
        <dbReference type="ARBA" id="ARBA00012687"/>
    </source>
</evidence>
<keyword evidence="8" id="KW-0443">Lipid metabolism</keyword>
<comment type="catalytic activity">
    <reaction evidence="9">
        <text>a lipid X + a UDP-2-N,3-O-bis[(3R)-3-hydroxyacyl]-alpha-D-glucosamine = a lipid A disaccharide + UDP + H(+)</text>
        <dbReference type="Rhea" id="RHEA:67828"/>
        <dbReference type="ChEBI" id="CHEBI:15378"/>
        <dbReference type="ChEBI" id="CHEBI:58223"/>
        <dbReference type="ChEBI" id="CHEBI:137748"/>
        <dbReference type="ChEBI" id="CHEBI:176338"/>
        <dbReference type="ChEBI" id="CHEBI:176343"/>
        <dbReference type="EC" id="2.4.1.182"/>
    </reaction>
</comment>
<evidence type="ECO:0000313" key="12">
    <source>
        <dbReference type="Proteomes" id="UP000279908"/>
    </source>
</evidence>
<accession>A0A432AVR8</accession>
<dbReference type="InterPro" id="IPR003835">
    <property type="entry name" value="Glyco_trans_19"/>
</dbReference>
<protein>
    <recommendedName>
        <fullName evidence="3 10">Lipid-A-disaccharide synthase</fullName>
        <ecNumber evidence="2 10">2.4.1.182</ecNumber>
    </recommendedName>
</protein>
<evidence type="ECO:0000256" key="6">
    <source>
        <dbReference type="ARBA" id="ARBA00022676"/>
    </source>
</evidence>
<dbReference type="NCBIfam" id="TIGR00215">
    <property type="entry name" value="lpxB"/>
    <property type="match status" value="1"/>
</dbReference>
<organism evidence="11 12">
    <name type="scientific">Chlorobium phaeovibrioides</name>
    <dbReference type="NCBI Taxonomy" id="1094"/>
    <lineage>
        <taxon>Bacteria</taxon>
        <taxon>Pseudomonadati</taxon>
        <taxon>Chlorobiota</taxon>
        <taxon>Chlorobiia</taxon>
        <taxon>Chlorobiales</taxon>
        <taxon>Chlorobiaceae</taxon>
        <taxon>Chlorobium/Pelodictyon group</taxon>
        <taxon>Chlorobium</taxon>
    </lineage>
</organism>
<dbReference type="PANTHER" id="PTHR30372:SF4">
    <property type="entry name" value="LIPID-A-DISACCHARIDE SYNTHASE, MITOCHONDRIAL-RELATED"/>
    <property type="match status" value="1"/>
</dbReference>
<dbReference type="EMBL" id="RXYK01000003">
    <property type="protein sequence ID" value="RTY39079.1"/>
    <property type="molecule type" value="Genomic_DNA"/>
</dbReference>
<comment type="function">
    <text evidence="1">Condensation of UDP-2,3-diacylglucosamine and 2,3-diacylglucosamine-1-phosphate to form lipid A disaccharide, a precursor of lipid A, a phosphorylated glycolipid that anchors the lipopolysaccharide to the outer membrane of the cell.</text>
</comment>
<evidence type="ECO:0000256" key="8">
    <source>
        <dbReference type="ARBA" id="ARBA00023098"/>
    </source>
</evidence>
<evidence type="ECO:0000256" key="5">
    <source>
        <dbReference type="ARBA" id="ARBA00022556"/>
    </source>
</evidence>
<keyword evidence="4" id="KW-0444">Lipid biosynthesis</keyword>
<keyword evidence="6 11" id="KW-0328">Glycosyltransferase</keyword>
<dbReference type="GO" id="GO:0008915">
    <property type="term" value="F:lipid-A-disaccharide synthase activity"/>
    <property type="evidence" value="ECO:0007669"/>
    <property type="project" value="UniProtKB-UniRule"/>
</dbReference>
<evidence type="ECO:0000256" key="4">
    <source>
        <dbReference type="ARBA" id="ARBA00022516"/>
    </source>
</evidence>
<dbReference type="RefSeq" id="WP_126383737.1">
    <property type="nucleotide sequence ID" value="NZ_RXYK01000003.1"/>
</dbReference>
<comment type="caution">
    <text evidence="11">The sequence shown here is derived from an EMBL/GenBank/DDBJ whole genome shotgun (WGS) entry which is preliminary data.</text>
</comment>
<evidence type="ECO:0000256" key="10">
    <source>
        <dbReference type="NCBIfam" id="TIGR00215"/>
    </source>
</evidence>
<dbReference type="EC" id="2.4.1.182" evidence="2 10"/>
<keyword evidence="7 11" id="KW-0808">Transferase</keyword>
<dbReference type="GO" id="GO:0016020">
    <property type="term" value="C:membrane"/>
    <property type="evidence" value="ECO:0007669"/>
    <property type="project" value="GOC"/>
</dbReference>
<sequence>MPKKLFVLAGEVSGDMHAAPAVARLVQEVPGLRVFGVGGEGLRRLGAELLYDTGQMSIMGFFDVLKHAGFLRRVIRDLKAAVRREMPDAVLLVDYPGMNLIMAKFCRELGIPVIYYISPQVWAWKEGRVKAIGASIDRLLVIFRFEVDFFRKHGIDAEFVGHPVIEELSEVQLPPKEAFLRAHGIGADAQLVGLLPGSRKQEVSHIFPGMLKGARLLVGNRRVVFLMGRAPNLDGVVYRELEEYRDLRIVECSAYEVMQYSDLGLVTSGTATLEALCFGMPMVVLYRTGWLNYMIGRMVVKLTSISLANIVAKGLGAKQQAVPELIQDAADGKGIFREASRILDDPALAAAMRAELLEARAGLASESPSRRVAEVIEEYLVGTGRRGALKIKE</sequence>